<dbReference type="EC" id="2.7.13.3" evidence="2"/>
<dbReference type="Proteomes" id="UP000503308">
    <property type="component" value="Chromosome"/>
</dbReference>
<dbReference type="PROSITE" id="PS50110">
    <property type="entry name" value="RESPONSE_REGULATORY"/>
    <property type="match status" value="1"/>
</dbReference>
<dbReference type="Pfam" id="PF00072">
    <property type="entry name" value="Response_reg"/>
    <property type="match status" value="1"/>
</dbReference>
<sequence>MGRFNTGVIPPAGSLNLPRSALTPSRLTRFALQAQRRLGTLVLIAVLFGVLALASPDLLARQALFAASAALIVLCGVLVLLARRHRRRNAQALSVLNEFTDRDASPTFVTDGEGDVLSVNLAARKRFDKDLEETITGTLQTTVANPGGIVFRLKTRADLEGSAREDMVTRKGHIRLAVHQAGTDTYIWRLEDVPASAGTQEGPVLPMILVGRTNAVLYMNDQARRLAGGRVRTLDRLFDRLPVIPGTVCDLTGADGTTRVLVSEVEAGAGRRALFLLPPGSEMMPRDGWEVFQDLPVPLLKVSPEGEIEAYNRLSAGLIGNTLTDKVHLSDLMEGLGRPITDWLKETVAGRAAQQSEFLRLKRTDKEVFVQVTLNRVTEEGRPALIAVLNDATELKSLEAQFVQSQKMQAIGQLAGGVAHDFNNLLTAISGHCDLLLLRHDQGDPDFSDLVQINQNANRAAALVGQLLAFSRKQTLRPETLDMRDTLADLTHLLNRLVGEKVMLTLSHDPVLHPIRADKRQLEQVLMNLVVNARDAMPQGGEIRIITECTDLTEPLERDRVSVPPGKYVTVQVADDGVGIAPDKLQKVFEPFFTTKRTGEGTGLGLSTAYGIIKQTGGYIFVDSTLGAGTCFTLYFPVLEEAEPITPQPRKSAAKPSGKHGDGVILLVEDEAPVRAFASRALRLRGYTVLEADSAEAALKTLEDESLNIDVFVTDVVMPGMDGPSWVREALKERPGVRVVFVSGYAEDSFGETQMKIPNSVFLPKPFSLSDLTDTVHEQLH</sequence>
<dbReference type="InterPro" id="IPR003661">
    <property type="entry name" value="HisK_dim/P_dom"/>
</dbReference>
<dbReference type="Pfam" id="PF02518">
    <property type="entry name" value="HATPase_c"/>
    <property type="match status" value="1"/>
</dbReference>
<keyword evidence="3 4" id="KW-0597">Phosphoprotein</keyword>
<evidence type="ECO:0000259" key="6">
    <source>
        <dbReference type="PROSITE" id="PS50109"/>
    </source>
</evidence>
<feature type="transmembrane region" description="Helical" evidence="5">
    <location>
        <begin position="38"/>
        <end position="56"/>
    </location>
</feature>
<keyword evidence="5" id="KW-0812">Transmembrane</keyword>
<dbReference type="PRINTS" id="PR00344">
    <property type="entry name" value="BCTRLSENSOR"/>
</dbReference>
<dbReference type="InterPro" id="IPR003594">
    <property type="entry name" value="HATPase_dom"/>
</dbReference>
<accession>A0A858STY1</accession>
<evidence type="ECO:0000256" key="3">
    <source>
        <dbReference type="ARBA" id="ARBA00022553"/>
    </source>
</evidence>
<dbReference type="InterPro" id="IPR011006">
    <property type="entry name" value="CheY-like_superfamily"/>
</dbReference>
<dbReference type="InterPro" id="IPR036097">
    <property type="entry name" value="HisK_dim/P_sf"/>
</dbReference>
<proteinExistence type="predicted"/>
<dbReference type="SMART" id="SM00448">
    <property type="entry name" value="REC"/>
    <property type="match status" value="1"/>
</dbReference>
<evidence type="ECO:0000256" key="1">
    <source>
        <dbReference type="ARBA" id="ARBA00000085"/>
    </source>
</evidence>
<dbReference type="RefSeq" id="WP_169640487.1">
    <property type="nucleotide sequence ID" value="NZ_CP048788.1"/>
</dbReference>
<dbReference type="SUPFAM" id="SSF55874">
    <property type="entry name" value="ATPase domain of HSP90 chaperone/DNA topoisomerase II/histidine kinase"/>
    <property type="match status" value="1"/>
</dbReference>
<evidence type="ECO:0000256" key="2">
    <source>
        <dbReference type="ARBA" id="ARBA00012438"/>
    </source>
</evidence>
<dbReference type="InterPro" id="IPR001789">
    <property type="entry name" value="Sig_transdc_resp-reg_receiver"/>
</dbReference>
<keyword evidence="5" id="KW-1133">Transmembrane helix</keyword>
<evidence type="ECO:0000259" key="7">
    <source>
        <dbReference type="PROSITE" id="PS50110"/>
    </source>
</evidence>
<dbReference type="FunFam" id="1.10.287.130:FF:000037">
    <property type="entry name" value="Hybrid sensor histidine kinase/response regulator"/>
    <property type="match status" value="1"/>
</dbReference>
<evidence type="ECO:0000313" key="8">
    <source>
        <dbReference type="EMBL" id="QJF51272.1"/>
    </source>
</evidence>
<keyword evidence="9" id="KW-1185">Reference proteome</keyword>
<dbReference type="SUPFAM" id="SSF47384">
    <property type="entry name" value="Homodimeric domain of signal transducing histidine kinase"/>
    <property type="match status" value="1"/>
</dbReference>
<dbReference type="PROSITE" id="PS50109">
    <property type="entry name" value="HIS_KIN"/>
    <property type="match status" value="1"/>
</dbReference>
<gene>
    <name evidence="8" type="ORF">G3256_08910</name>
</gene>
<dbReference type="AlphaFoldDB" id="A0A858STY1"/>
<dbReference type="PANTHER" id="PTHR43065:SF42">
    <property type="entry name" value="TWO-COMPONENT SENSOR PPRA"/>
    <property type="match status" value="1"/>
</dbReference>
<feature type="transmembrane region" description="Helical" evidence="5">
    <location>
        <begin position="62"/>
        <end position="82"/>
    </location>
</feature>
<dbReference type="SMART" id="SM00388">
    <property type="entry name" value="HisKA"/>
    <property type="match status" value="1"/>
</dbReference>
<dbReference type="Gene3D" id="3.30.565.10">
    <property type="entry name" value="Histidine kinase-like ATPase, C-terminal domain"/>
    <property type="match status" value="1"/>
</dbReference>
<evidence type="ECO:0000256" key="5">
    <source>
        <dbReference type="SAM" id="Phobius"/>
    </source>
</evidence>
<dbReference type="InterPro" id="IPR036890">
    <property type="entry name" value="HATPase_C_sf"/>
</dbReference>
<dbReference type="InterPro" id="IPR005467">
    <property type="entry name" value="His_kinase_dom"/>
</dbReference>
<feature type="domain" description="Response regulatory" evidence="7">
    <location>
        <begin position="664"/>
        <end position="780"/>
    </location>
</feature>
<dbReference type="GO" id="GO:0000155">
    <property type="term" value="F:phosphorelay sensor kinase activity"/>
    <property type="evidence" value="ECO:0007669"/>
    <property type="project" value="InterPro"/>
</dbReference>
<evidence type="ECO:0000256" key="4">
    <source>
        <dbReference type="PROSITE-ProRule" id="PRU00169"/>
    </source>
</evidence>
<dbReference type="SUPFAM" id="SSF52172">
    <property type="entry name" value="CheY-like"/>
    <property type="match status" value="1"/>
</dbReference>
<comment type="catalytic activity">
    <reaction evidence="1">
        <text>ATP + protein L-histidine = ADP + protein N-phospho-L-histidine.</text>
        <dbReference type="EC" id="2.7.13.3"/>
    </reaction>
</comment>
<feature type="domain" description="Histidine kinase" evidence="6">
    <location>
        <begin position="417"/>
        <end position="640"/>
    </location>
</feature>
<dbReference type="Pfam" id="PF00512">
    <property type="entry name" value="HisKA"/>
    <property type="match status" value="1"/>
</dbReference>
<keyword evidence="5" id="KW-0472">Membrane</keyword>
<protein>
    <recommendedName>
        <fullName evidence="2">histidine kinase</fullName>
        <ecNumber evidence="2">2.7.13.3</ecNumber>
    </recommendedName>
</protein>
<reference evidence="8 9" key="1">
    <citation type="submission" date="2020-02" db="EMBL/GenBank/DDBJ databases">
        <title>Genome sequence of Roseobacter ponti.</title>
        <authorList>
            <person name="Hollensteiner J."/>
            <person name="Schneider D."/>
            <person name="Poehlein A."/>
            <person name="Daniel R."/>
        </authorList>
    </citation>
    <scope>NUCLEOTIDE SEQUENCE [LARGE SCALE GENOMIC DNA]</scope>
    <source>
        <strain evidence="8 9">DSM 106830</strain>
    </source>
</reference>
<evidence type="ECO:0000313" key="9">
    <source>
        <dbReference type="Proteomes" id="UP000503308"/>
    </source>
</evidence>
<dbReference type="Gene3D" id="1.10.287.130">
    <property type="match status" value="1"/>
</dbReference>
<name>A0A858STY1_9RHOB</name>
<dbReference type="InterPro" id="IPR004358">
    <property type="entry name" value="Sig_transdc_His_kin-like_C"/>
</dbReference>
<dbReference type="SMART" id="SM00387">
    <property type="entry name" value="HATPase_c"/>
    <property type="match status" value="1"/>
</dbReference>
<organism evidence="8 9">
    <name type="scientific">Roseobacter ponti</name>
    <dbReference type="NCBI Taxonomy" id="1891787"/>
    <lineage>
        <taxon>Bacteria</taxon>
        <taxon>Pseudomonadati</taxon>
        <taxon>Pseudomonadota</taxon>
        <taxon>Alphaproteobacteria</taxon>
        <taxon>Rhodobacterales</taxon>
        <taxon>Roseobacteraceae</taxon>
        <taxon>Roseobacter</taxon>
    </lineage>
</organism>
<dbReference type="CDD" id="cd00082">
    <property type="entry name" value="HisKA"/>
    <property type="match status" value="1"/>
</dbReference>
<dbReference type="EMBL" id="CP048788">
    <property type="protein sequence ID" value="QJF51272.1"/>
    <property type="molecule type" value="Genomic_DNA"/>
</dbReference>
<dbReference type="KEGG" id="rpon:G3256_08910"/>
<dbReference type="Gene3D" id="3.40.50.2300">
    <property type="match status" value="1"/>
</dbReference>
<feature type="modified residue" description="4-aspartylphosphate" evidence="4">
    <location>
        <position position="715"/>
    </location>
</feature>
<dbReference type="PANTHER" id="PTHR43065">
    <property type="entry name" value="SENSOR HISTIDINE KINASE"/>
    <property type="match status" value="1"/>
</dbReference>